<dbReference type="AlphaFoldDB" id="A0A7C2W9U6"/>
<name>A0A7C2W9U6_9BACT</name>
<proteinExistence type="predicted"/>
<protein>
    <submittedName>
        <fullName evidence="1">Uncharacterized protein</fullName>
    </submittedName>
</protein>
<evidence type="ECO:0000313" key="1">
    <source>
        <dbReference type="EMBL" id="HEX69763.1"/>
    </source>
</evidence>
<gene>
    <name evidence="1" type="ORF">ENP13_00745</name>
</gene>
<sequence length="217" mass="24703">MDSIGISPCPGERRDAFVTGLGCFRRLPDLDTWISRFQRMASGAVLRADQLIMDVAAGARILTAEELHEVLEHVARAGFDANARERARGELAGLVWQDQVLRGSTLLPPAERHYVKHVLLRREWPAGTSLEDYLESARQTILNSGSSVFVSAYRGQWQLAVIGESGNWRGPHGNEFIVVEYRVETGHWTTVFQPRDMYTDFIRTAGRERVRWLRRRI</sequence>
<reference evidence="1" key="1">
    <citation type="journal article" date="2020" name="mSystems">
        <title>Genome- and Community-Level Interaction Insights into Carbon Utilization and Element Cycling Functions of Hydrothermarchaeota in Hydrothermal Sediment.</title>
        <authorList>
            <person name="Zhou Z."/>
            <person name="Liu Y."/>
            <person name="Xu W."/>
            <person name="Pan J."/>
            <person name="Luo Z.H."/>
            <person name="Li M."/>
        </authorList>
    </citation>
    <scope>NUCLEOTIDE SEQUENCE [LARGE SCALE GENOMIC DNA]</scope>
    <source>
        <strain evidence="1">SpSt-192</strain>
    </source>
</reference>
<organism evidence="1">
    <name type="scientific">Thermorudis sp</name>
    <dbReference type="NCBI Taxonomy" id="1969470"/>
    <lineage>
        <taxon>Bacteria</taxon>
        <taxon>Pseudomonadati</taxon>
        <taxon>Thermomicrobiota</taxon>
        <taxon>Thermomicrobia</taxon>
        <taxon>Thermomicrobia incertae sedis</taxon>
        <taxon>Thermorudis</taxon>
    </lineage>
</organism>
<comment type="caution">
    <text evidence="1">The sequence shown here is derived from an EMBL/GenBank/DDBJ whole genome shotgun (WGS) entry which is preliminary data.</text>
</comment>
<dbReference type="EMBL" id="DSID01000060">
    <property type="protein sequence ID" value="HEX69763.1"/>
    <property type="molecule type" value="Genomic_DNA"/>
</dbReference>
<accession>A0A7C2W9U6</accession>